<accession>A0A1Z3HPA1</accession>
<sequence length="158" mass="17789">MASEPHLNSILIVEDSKGRREITLDGSVYSIGRDPKCDIRLSSQFVSRHHATLVQLPKDDNSYYYRIVDGNLKGKPSANGMLINGRKLQAHDLKNEDEIVFGPQARAIYYQLKRDASSTLPPDEFDITLISPNMVEEETDEKMAEDDDGMEPPSISKH</sequence>
<organism evidence="3 4">
    <name type="scientific">Halomicronema hongdechloris C2206</name>
    <dbReference type="NCBI Taxonomy" id="1641165"/>
    <lineage>
        <taxon>Bacteria</taxon>
        <taxon>Bacillati</taxon>
        <taxon>Cyanobacteriota</taxon>
        <taxon>Cyanophyceae</taxon>
        <taxon>Nodosilineales</taxon>
        <taxon>Nodosilineaceae</taxon>
        <taxon>Halomicronema</taxon>
    </lineage>
</organism>
<reference evidence="3 4" key="1">
    <citation type="journal article" date="2016" name="Biochim. Biophys. Acta">
        <title>Characterization of red-shifted phycobilisomes isolated from the chlorophyll f-containing cyanobacterium Halomicronema hongdechloris.</title>
        <authorList>
            <person name="Li Y."/>
            <person name="Lin Y."/>
            <person name="Garvey C.J."/>
            <person name="Birch D."/>
            <person name="Corkery R.W."/>
            <person name="Loughlin P.C."/>
            <person name="Scheer H."/>
            <person name="Willows R.D."/>
            <person name="Chen M."/>
        </authorList>
    </citation>
    <scope>NUCLEOTIDE SEQUENCE [LARGE SCALE GENOMIC DNA]</scope>
    <source>
        <strain evidence="3 4">C2206</strain>
    </source>
</reference>
<feature type="domain" description="FHA" evidence="2">
    <location>
        <begin position="29"/>
        <end position="88"/>
    </location>
</feature>
<dbReference type="EMBL" id="CP021983">
    <property type="protein sequence ID" value="ASC71987.1"/>
    <property type="molecule type" value="Genomic_DNA"/>
</dbReference>
<evidence type="ECO:0000259" key="2">
    <source>
        <dbReference type="PROSITE" id="PS50006"/>
    </source>
</evidence>
<proteinExistence type="predicted"/>
<dbReference type="SUPFAM" id="SSF49879">
    <property type="entry name" value="SMAD/FHA domain"/>
    <property type="match status" value="1"/>
</dbReference>
<dbReference type="SMART" id="SM00240">
    <property type="entry name" value="FHA"/>
    <property type="match status" value="1"/>
</dbReference>
<keyword evidence="4" id="KW-1185">Reference proteome</keyword>
<dbReference type="PROSITE" id="PS50006">
    <property type="entry name" value="FHA_DOMAIN"/>
    <property type="match status" value="1"/>
</dbReference>
<evidence type="ECO:0000313" key="3">
    <source>
        <dbReference type="EMBL" id="ASC71987.1"/>
    </source>
</evidence>
<dbReference type="OrthoDB" id="510956at2"/>
<dbReference type="Gene3D" id="2.60.200.20">
    <property type="match status" value="1"/>
</dbReference>
<dbReference type="Proteomes" id="UP000191901">
    <property type="component" value="Chromosome"/>
</dbReference>
<evidence type="ECO:0000313" key="4">
    <source>
        <dbReference type="Proteomes" id="UP000191901"/>
    </source>
</evidence>
<name>A0A1Z3HPA1_9CYAN</name>
<dbReference type="STRING" id="1641165.XM38_08980"/>
<dbReference type="InterPro" id="IPR008984">
    <property type="entry name" value="SMAD_FHA_dom_sf"/>
</dbReference>
<dbReference type="KEGG" id="hhg:XM38_029410"/>
<gene>
    <name evidence="3" type="ORF">XM38_029410</name>
</gene>
<feature type="compositionally biased region" description="Acidic residues" evidence="1">
    <location>
        <begin position="135"/>
        <end position="150"/>
    </location>
</feature>
<dbReference type="AlphaFoldDB" id="A0A1Z3HPA1"/>
<dbReference type="RefSeq" id="WP_080807906.1">
    <property type="nucleotide sequence ID" value="NZ_CP021983.2"/>
</dbReference>
<protein>
    <submittedName>
        <fullName evidence="3">Phosphopeptide-binding protein</fullName>
    </submittedName>
</protein>
<evidence type="ECO:0000256" key="1">
    <source>
        <dbReference type="SAM" id="MobiDB-lite"/>
    </source>
</evidence>
<dbReference type="Pfam" id="PF00498">
    <property type="entry name" value="FHA"/>
    <property type="match status" value="1"/>
</dbReference>
<dbReference type="InterPro" id="IPR000253">
    <property type="entry name" value="FHA_dom"/>
</dbReference>
<feature type="region of interest" description="Disordered" evidence="1">
    <location>
        <begin position="132"/>
        <end position="158"/>
    </location>
</feature>